<proteinExistence type="predicted"/>
<comment type="caution">
    <text evidence="1">The sequence shown here is derived from an EMBL/GenBank/DDBJ whole genome shotgun (WGS) entry which is preliminary data.</text>
</comment>
<dbReference type="SUPFAM" id="SSF48371">
    <property type="entry name" value="ARM repeat"/>
    <property type="match status" value="1"/>
</dbReference>
<accession>A0A8J6TLZ5</accession>
<dbReference type="AlphaFoldDB" id="A0A8J6TLZ5"/>
<evidence type="ECO:0000313" key="2">
    <source>
        <dbReference type="Proteomes" id="UP000603434"/>
    </source>
</evidence>
<name>A0A8J6TLZ5_9BACT</name>
<organism evidence="1 2">
    <name type="scientific">Candidatus Desulfatibia profunda</name>
    <dbReference type="NCBI Taxonomy" id="2841695"/>
    <lineage>
        <taxon>Bacteria</taxon>
        <taxon>Pseudomonadati</taxon>
        <taxon>Thermodesulfobacteriota</taxon>
        <taxon>Desulfobacteria</taxon>
        <taxon>Desulfobacterales</taxon>
        <taxon>Desulfobacterales incertae sedis</taxon>
        <taxon>Candidatus Desulfatibia</taxon>
    </lineage>
</organism>
<dbReference type="InterPro" id="IPR011989">
    <property type="entry name" value="ARM-like"/>
</dbReference>
<evidence type="ECO:0008006" key="3">
    <source>
        <dbReference type="Google" id="ProtNLM"/>
    </source>
</evidence>
<protein>
    <recommendedName>
        <fullName evidence="3">HEAT repeat domain-containing protein</fullName>
    </recommendedName>
</protein>
<reference evidence="1 2" key="1">
    <citation type="submission" date="2020-08" db="EMBL/GenBank/DDBJ databases">
        <title>Bridging the membrane lipid divide: bacteria of the FCB group superphylum have the potential to synthesize archaeal ether lipids.</title>
        <authorList>
            <person name="Villanueva L."/>
            <person name="Von Meijenfeldt F.A.B."/>
            <person name="Westbye A.B."/>
            <person name="Yadav S."/>
            <person name="Hopmans E.C."/>
            <person name="Dutilh B.E."/>
            <person name="Sinninghe Damste J.S."/>
        </authorList>
    </citation>
    <scope>NUCLEOTIDE SEQUENCE [LARGE SCALE GENOMIC DNA]</scope>
    <source>
        <strain evidence="1">NIOZ-UU30</strain>
    </source>
</reference>
<dbReference type="InterPro" id="IPR016024">
    <property type="entry name" value="ARM-type_fold"/>
</dbReference>
<dbReference type="Gene3D" id="1.25.10.10">
    <property type="entry name" value="Leucine-rich Repeat Variant"/>
    <property type="match status" value="1"/>
</dbReference>
<evidence type="ECO:0000313" key="1">
    <source>
        <dbReference type="EMBL" id="MBC8360861.1"/>
    </source>
</evidence>
<gene>
    <name evidence="1" type="ORF">H8E23_05645</name>
</gene>
<dbReference type="Proteomes" id="UP000603434">
    <property type="component" value="Unassembled WGS sequence"/>
</dbReference>
<dbReference type="EMBL" id="JACNJH010000111">
    <property type="protein sequence ID" value="MBC8360861.1"/>
    <property type="molecule type" value="Genomic_DNA"/>
</dbReference>
<sequence length="180" mass="19648">MKLPTVPLSAGQGILAKANKIVLTLDDLYRWTGSIQAREVVDMILTRDPSSLSAASLRDMFEDGDAVGVAEMMLGRKKIFPAFLELLIHDKWPVRLGAMVAFETIAAKSSDLAARAIPFLWERFSLAEDTVKGDILYLLGVSGDKKTTPKLTTILSGPYSAEIKEAAADALKELDKDIRP</sequence>